<name>A0A4Z2JEE7_9TELE</name>
<gene>
    <name evidence="3" type="ORF">EYF80_000961</name>
</gene>
<comment type="caution">
    <text evidence="3">The sequence shown here is derived from an EMBL/GenBank/DDBJ whole genome shotgun (WGS) entry which is preliminary data.</text>
</comment>
<accession>A0A4Z2JEE7</accession>
<keyword evidence="2" id="KW-0812">Transmembrane</keyword>
<keyword evidence="4" id="KW-1185">Reference proteome</keyword>
<keyword evidence="2" id="KW-0472">Membrane</keyword>
<evidence type="ECO:0000313" key="3">
    <source>
        <dbReference type="EMBL" id="TNN88629.1"/>
    </source>
</evidence>
<feature type="compositionally biased region" description="Basic and acidic residues" evidence="1">
    <location>
        <begin position="17"/>
        <end position="34"/>
    </location>
</feature>
<organism evidence="3 4">
    <name type="scientific">Liparis tanakae</name>
    <name type="common">Tanaka's snailfish</name>
    <dbReference type="NCBI Taxonomy" id="230148"/>
    <lineage>
        <taxon>Eukaryota</taxon>
        <taxon>Metazoa</taxon>
        <taxon>Chordata</taxon>
        <taxon>Craniata</taxon>
        <taxon>Vertebrata</taxon>
        <taxon>Euteleostomi</taxon>
        <taxon>Actinopterygii</taxon>
        <taxon>Neopterygii</taxon>
        <taxon>Teleostei</taxon>
        <taxon>Neoteleostei</taxon>
        <taxon>Acanthomorphata</taxon>
        <taxon>Eupercaria</taxon>
        <taxon>Perciformes</taxon>
        <taxon>Cottioidei</taxon>
        <taxon>Cottales</taxon>
        <taxon>Liparidae</taxon>
        <taxon>Liparis</taxon>
    </lineage>
</organism>
<keyword evidence="2" id="KW-1133">Transmembrane helix</keyword>
<protein>
    <submittedName>
        <fullName evidence="3">Uncharacterized protein</fullName>
    </submittedName>
</protein>
<reference evidence="3 4" key="1">
    <citation type="submission" date="2019-03" db="EMBL/GenBank/DDBJ databases">
        <title>First draft genome of Liparis tanakae, snailfish: a comprehensive survey of snailfish specific genes.</title>
        <authorList>
            <person name="Kim W."/>
            <person name="Song I."/>
            <person name="Jeong J.-H."/>
            <person name="Kim D."/>
            <person name="Kim S."/>
            <person name="Ryu S."/>
            <person name="Song J.Y."/>
            <person name="Lee S.K."/>
        </authorList>
    </citation>
    <scope>NUCLEOTIDE SEQUENCE [LARGE SCALE GENOMIC DNA]</scope>
    <source>
        <tissue evidence="3">Muscle</tissue>
    </source>
</reference>
<proteinExistence type="predicted"/>
<evidence type="ECO:0000256" key="2">
    <source>
        <dbReference type="SAM" id="Phobius"/>
    </source>
</evidence>
<evidence type="ECO:0000256" key="1">
    <source>
        <dbReference type="SAM" id="MobiDB-lite"/>
    </source>
</evidence>
<dbReference type="Proteomes" id="UP000314294">
    <property type="component" value="Unassembled WGS sequence"/>
</dbReference>
<feature type="region of interest" description="Disordered" evidence="1">
    <location>
        <begin position="1"/>
        <end position="58"/>
    </location>
</feature>
<dbReference type="EMBL" id="SRLO01000004">
    <property type="protein sequence ID" value="TNN88629.1"/>
    <property type="molecule type" value="Genomic_DNA"/>
</dbReference>
<evidence type="ECO:0000313" key="4">
    <source>
        <dbReference type="Proteomes" id="UP000314294"/>
    </source>
</evidence>
<sequence length="101" mass="11197">MQRKRRFDINSPTEAEPPDKEHSPRGEEIRDDTRSSLYPSEQTVPPLPNLSHDQSQAERSNSIVMAGAVMGAVLVLFLIAVFVIVILTARKAPPPSFTDKV</sequence>
<feature type="transmembrane region" description="Helical" evidence="2">
    <location>
        <begin position="63"/>
        <end position="87"/>
    </location>
</feature>
<dbReference type="AlphaFoldDB" id="A0A4Z2JEE7"/>